<dbReference type="Pfam" id="PF10961">
    <property type="entry name" value="SelK_SelG"/>
    <property type="match status" value="1"/>
</dbReference>
<evidence type="ECO:0000256" key="4">
    <source>
        <dbReference type="ARBA" id="ARBA00022989"/>
    </source>
</evidence>
<gene>
    <name evidence="8" type="ORF">MENT_LOCUS27390</name>
    <name evidence="9" type="ORF">MENT_LOCUS31213</name>
</gene>
<feature type="compositionally biased region" description="Gly residues" evidence="6">
    <location>
        <begin position="53"/>
        <end position="77"/>
    </location>
</feature>
<dbReference type="Proteomes" id="UP000580250">
    <property type="component" value="Unassembled WGS sequence"/>
</dbReference>
<dbReference type="GO" id="GO:0032469">
    <property type="term" value="P:endoplasmic reticulum calcium ion homeostasis"/>
    <property type="evidence" value="ECO:0007669"/>
    <property type="project" value="TreeGrafter"/>
</dbReference>
<evidence type="ECO:0000313" key="8">
    <source>
        <dbReference type="EMBL" id="CAD2175650.1"/>
    </source>
</evidence>
<accession>A0A6V7VW85</accession>
<evidence type="ECO:0000256" key="5">
    <source>
        <dbReference type="ARBA" id="ARBA00023136"/>
    </source>
</evidence>
<comment type="subcellular location">
    <subcellularLocation>
        <location evidence="1">Membrane</location>
        <topology evidence="1">Single-pass membrane protein</topology>
    </subcellularLocation>
</comment>
<comment type="caution">
    <text evidence="9">The sequence shown here is derived from an EMBL/GenBank/DDBJ whole genome shotgun (WGS) entry which is preliminary data.</text>
</comment>
<dbReference type="GO" id="GO:0005789">
    <property type="term" value="C:endoplasmic reticulum membrane"/>
    <property type="evidence" value="ECO:0007669"/>
    <property type="project" value="TreeGrafter"/>
</dbReference>
<keyword evidence="4 7" id="KW-1133">Transmembrane helix</keyword>
<name>A0A6V7VW85_MELEN</name>
<dbReference type="GO" id="GO:0006816">
    <property type="term" value="P:calcium ion transport"/>
    <property type="evidence" value="ECO:0007669"/>
    <property type="project" value="TreeGrafter"/>
</dbReference>
<sequence>MAYVRDRADFSIVKTFWNFVYFVTFFFRALLGPFFGNAQSDPDAQSRYRTNLRGGGDGWGGGGGGGGWRPGGGGGGPRRPMGRLNMDGPSSMPSCPMGGCCG</sequence>
<dbReference type="EMBL" id="CAJEWN010000338">
    <property type="protein sequence ID" value="CAD2179220.1"/>
    <property type="molecule type" value="Genomic_DNA"/>
</dbReference>
<feature type="compositionally biased region" description="Polar residues" evidence="6">
    <location>
        <begin position="37"/>
        <end position="49"/>
    </location>
</feature>
<evidence type="ECO:0000313" key="10">
    <source>
        <dbReference type="Proteomes" id="UP000580250"/>
    </source>
</evidence>
<feature type="transmembrane region" description="Helical" evidence="7">
    <location>
        <begin position="12"/>
        <end position="31"/>
    </location>
</feature>
<dbReference type="EMBL" id="CAJEWN010000258">
    <property type="protein sequence ID" value="CAD2175650.1"/>
    <property type="molecule type" value="Genomic_DNA"/>
</dbReference>
<dbReference type="AlphaFoldDB" id="A0A6V7VW85"/>
<proteinExistence type="predicted"/>
<evidence type="ECO:0000256" key="3">
    <source>
        <dbReference type="ARBA" id="ARBA00022933"/>
    </source>
</evidence>
<reference evidence="9 10" key="1">
    <citation type="submission" date="2020-08" db="EMBL/GenBank/DDBJ databases">
        <authorList>
            <person name="Koutsovoulos G."/>
            <person name="Danchin GJ E."/>
        </authorList>
    </citation>
    <scope>NUCLEOTIDE SEQUENCE [LARGE SCALE GENOMIC DNA]</scope>
</reference>
<dbReference type="PANTHER" id="PTHR16875:SF0">
    <property type="entry name" value="SELENOPROTEIN K"/>
    <property type="match status" value="1"/>
</dbReference>
<dbReference type="GO" id="GO:0005794">
    <property type="term" value="C:Golgi apparatus"/>
    <property type="evidence" value="ECO:0007669"/>
    <property type="project" value="TreeGrafter"/>
</dbReference>
<dbReference type="PANTHER" id="PTHR16875">
    <property type="entry name" value="SELENOPROTEIN K"/>
    <property type="match status" value="1"/>
</dbReference>
<organism evidence="9 10">
    <name type="scientific">Meloidogyne enterolobii</name>
    <name type="common">Root-knot nematode worm</name>
    <name type="synonym">Meloidogyne mayaguensis</name>
    <dbReference type="NCBI Taxonomy" id="390850"/>
    <lineage>
        <taxon>Eukaryota</taxon>
        <taxon>Metazoa</taxon>
        <taxon>Ecdysozoa</taxon>
        <taxon>Nematoda</taxon>
        <taxon>Chromadorea</taxon>
        <taxon>Rhabditida</taxon>
        <taxon>Tylenchina</taxon>
        <taxon>Tylenchomorpha</taxon>
        <taxon>Tylenchoidea</taxon>
        <taxon>Meloidogynidae</taxon>
        <taxon>Meloidogyninae</taxon>
        <taxon>Meloidogyne</taxon>
    </lineage>
</organism>
<evidence type="ECO:0000256" key="1">
    <source>
        <dbReference type="ARBA" id="ARBA00004167"/>
    </source>
</evidence>
<evidence type="ECO:0000256" key="6">
    <source>
        <dbReference type="SAM" id="MobiDB-lite"/>
    </source>
</evidence>
<evidence type="ECO:0000256" key="7">
    <source>
        <dbReference type="SAM" id="Phobius"/>
    </source>
</evidence>
<evidence type="ECO:0000256" key="2">
    <source>
        <dbReference type="ARBA" id="ARBA00022692"/>
    </source>
</evidence>
<feature type="region of interest" description="Disordered" evidence="6">
    <location>
        <begin position="36"/>
        <end position="102"/>
    </location>
</feature>
<evidence type="ECO:0000313" key="9">
    <source>
        <dbReference type="EMBL" id="CAD2179220.1"/>
    </source>
</evidence>
<keyword evidence="2 7" id="KW-0812">Transmembrane</keyword>
<protein>
    <submittedName>
        <fullName evidence="9">Uncharacterized protein</fullName>
    </submittedName>
</protein>
<keyword evidence="5 7" id="KW-0472">Membrane</keyword>
<keyword evidence="3" id="KW-0712">Selenocysteine</keyword>
<dbReference type="InterPro" id="IPR024491">
    <property type="entry name" value="Se_SelK/SelG"/>
</dbReference>